<name>A0A0K1E508_CHOCO</name>
<evidence type="ECO:0000313" key="1">
    <source>
        <dbReference type="EMBL" id="AKT35965.1"/>
    </source>
</evidence>
<dbReference type="OrthoDB" id="5523021at2"/>
<dbReference type="RefSeq" id="WP_050428546.1">
    <property type="nucleotide sequence ID" value="NZ_CP012159.1"/>
</dbReference>
<dbReference type="PANTHER" id="PTHR34613:SF1">
    <property type="entry name" value="SLL6017 PROTEIN"/>
    <property type="match status" value="1"/>
</dbReference>
<protein>
    <submittedName>
        <fullName evidence="1">Uncharacterized protein</fullName>
    </submittedName>
</protein>
<dbReference type="AlphaFoldDB" id="A0A0K1E508"/>
<sequence>MPSLTHEALLHLFRSRPALAAEMLRDTLGAPVPAFTEARIASAELTEVIPVERHADLVVLLLEDCPVLAIVVEAQLGRDSDKEYAWPSYAIAVRSRYRCRTCLLVVTTDLAIARWSAAPIDLGPPRWVLEPYVLGPKSMPLITDSAEAKARPEVAVLSAMAHGRGSDGLAIGIAALAAAAGLAPEQQRLYVDLVLSSVNEAAKRSLEEMMKSGHEYQSEFARNYTAQGRDEGLREGRDEGLREGVLQGKAQSVLAVLEARGLAIPVSVQERVLASVDVAELEGWIRRAMVVGAAADLFATTPS</sequence>
<organism evidence="1 2">
    <name type="scientific">Chondromyces crocatus</name>
    <dbReference type="NCBI Taxonomy" id="52"/>
    <lineage>
        <taxon>Bacteria</taxon>
        <taxon>Pseudomonadati</taxon>
        <taxon>Myxococcota</taxon>
        <taxon>Polyangia</taxon>
        <taxon>Polyangiales</taxon>
        <taxon>Polyangiaceae</taxon>
        <taxon>Chondromyces</taxon>
    </lineage>
</organism>
<dbReference type="Proteomes" id="UP000067626">
    <property type="component" value="Chromosome"/>
</dbReference>
<dbReference type="STRING" id="52.CMC5_000770"/>
<proteinExistence type="predicted"/>
<reference evidence="1 2" key="1">
    <citation type="submission" date="2015-07" db="EMBL/GenBank/DDBJ databases">
        <title>Genome analysis of myxobacterium Chondromyces crocatus Cm c5 reveals a high potential for natural compound synthesis and the genetic basis for the loss of fruiting body formation.</title>
        <authorList>
            <person name="Zaburannyi N."/>
            <person name="Bunk B."/>
            <person name="Maier J."/>
            <person name="Overmann J."/>
            <person name="Mueller R."/>
        </authorList>
    </citation>
    <scope>NUCLEOTIDE SEQUENCE [LARGE SCALE GENOMIC DNA]</scope>
    <source>
        <strain evidence="1 2">Cm c5</strain>
    </source>
</reference>
<evidence type="ECO:0000313" key="2">
    <source>
        <dbReference type="Proteomes" id="UP000067626"/>
    </source>
</evidence>
<accession>A0A0K1E508</accession>
<dbReference type="EMBL" id="CP012159">
    <property type="protein sequence ID" value="AKT35965.1"/>
    <property type="molecule type" value="Genomic_DNA"/>
</dbReference>
<gene>
    <name evidence="1" type="ORF">CMC5_000770</name>
</gene>
<dbReference type="KEGG" id="ccro:CMC5_000770"/>
<dbReference type="PANTHER" id="PTHR34613">
    <property type="entry name" value="SLL0800 PROTEIN"/>
    <property type="match status" value="1"/>
</dbReference>
<keyword evidence="2" id="KW-1185">Reference proteome</keyword>